<evidence type="ECO:0000313" key="1">
    <source>
        <dbReference type="EMBL" id="SFV62473.1"/>
    </source>
</evidence>
<dbReference type="AlphaFoldDB" id="A0A1W1C9S0"/>
<dbReference type="SUPFAM" id="SSF50494">
    <property type="entry name" value="Trypsin-like serine proteases"/>
    <property type="match status" value="1"/>
</dbReference>
<name>A0A1W1C9S0_9ZZZZ</name>
<organism evidence="1">
    <name type="scientific">hydrothermal vent metagenome</name>
    <dbReference type="NCBI Taxonomy" id="652676"/>
    <lineage>
        <taxon>unclassified sequences</taxon>
        <taxon>metagenomes</taxon>
        <taxon>ecological metagenomes</taxon>
    </lineage>
</organism>
<protein>
    <recommendedName>
        <fullName evidence="2">Serine protease</fullName>
    </recommendedName>
</protein>
<proteinExistence type="predicted"/>
<dbReference type="EMBL" id="FPHF01000067">
    <property type="protein sequence ID" value="SFV62473.1"/>
    <property type="molecule type" value="Genomic_DNA"/>
</dbReference>
<dbReference type="InterPro" id="IPR009003">
    <property type="entry name" value="Peptidase_S1_PA"/>
</dbReference>
<accession>A0A1W1C9S0</accession>
<dbReference type="PROSITE" id="PS51257">
    <property type="entry name" value="PROKAR_LIPOPROTEIN"/>
    <property type="match status" value="1"/>
</dbReference>
<sequence>MKFIDKKSIVVICAVLLLSGCGNPENTENIAETKTSKIDTNRSKINKVNLAQLALSEGKTPLEYLEDEFNKKRPSSFVLEDQKVFDPWSDANRSLIHFSKDNWTSQFDFTGVAWNSIKAGTLVTNQHILVAAHFARAVGEEVRFYTKEGKEVVRTIVALKTLEQYDNRISDSCIEKLNAPVPNSIKVYSIINAEGLDDFSSLNGSPLILTDQRRKAYVDVIPSFNGTALLMNFAKYNKVSTLMYHKIIGGDSGGPIFSVVDGELVIVALVNHYTSGDFLAYDPIYNALVQAIADMENK</sequence>
<gene>
    <name evidence="1" type="ORF">MNB_SM-4-1783</name>
</gene>
<evidence type="ECO:0008006" key="2">
    <source>
        <dbReference type="Google" id="ProtNLM"/>
    </source>
</evidence>
<reference evidence="1" key="1">
    <citation type="submission" date="2016-10" db="EMBL/GenBank/DDBJ databases">
        <authorList>
            <person name="de Groot N.N."/>
        </authorList>
    </citation>
    <scope>NUCLEOTIDE SEQUENCE</scope>
</reference>